<comment type="caution">
    <text evidence="8">The sequence shown here is derived from an EMBL/GenBank/DDBJ whole genome shotgun (WGS) entry which is preliminary data.</text>
</comment>
<feature type="domain" description="Velvet" evidence="7">
    <location>
        <begin position="196"/>
        <end position="378"/>
    </location>
</feature>
<evidence type="ECO:0000256" key="4">
    <source>
        <dbReference type="ARBA" id="ARBA00023163"/>
    </source>
</evidence>
<dbReference type="PROSITE" id="PS51821">
    <property type="entry name" value="VELVET"/>
    <property type="match status" value="1"/>
</dbReference>
<feature type="compositionally biased region" description="Low complexity" evidence="6">
    <location>
        <begin position="87"/>
        <end position="100"/>
    </location>
</feature>
<comment type="subcellular location">
    <subcellularLocation>
        <location evidence="1">Nucleus</location>
    </subcellularLocation>
</comment>
<dbReference type="InterPro" id="IPR037525">
    <property type="entry name" value="Velvet_dom"/>
</dbReference>
<keyword evidence="3" id="KW-0805">Transcription regulation</keyword>
<dbReference type="PANTHER" id="PTHR33572:SF17">
    <property type="entry name" value="SEXUAL DEVELOPMENT REGULATOR VELC"/>
    <property type="match status" value="1"/>
</dbReference>
<feature type="region of interest" description="Disordered" evidence="6">
    <location>
        <begin position="1"/>
        <end position="199"/>
    </location>
</feature>
<accession>A0AAN6K8Y4</accession>
<dbReference type="Proteomes" id="UP001175353">
    <property type="component" value="Unassembled WGS sequence"/>
</dbReference>
<dbReference type="Gene3D" id="2.60.40.3960">
    <property type="entry name" value="Velvet domain"/>
    <property type="match status" value="1"/>
</dbReference>
<keyword evidence="4" id="KW-0804">Transcription</keyword>
<feature type="compositionally biased region" description="Acidic residues" evidence="6">
    <location>
        <begin position="398"/>
        <end position="409"/>
    </location>
</feature>
<evidence type="ECO:0000256" key="1">
    <source>
        <dbReference type="ARBA" id="ARBA00004123"/>
    </source>
</evidence>
<evidence type="ECO:0000313" key="8">
    <source>
        <dbReference type="EMBL" id="KAK0970263.1"/>
    </source>
</evidence>
<protein>
    <recommendedName>
        <fullName evidence="7">Velvet domain-containing protein</fullName>
    </recommendedName>
</protein>
<feature type="compositionally biased region" description="Pro residues" evidence="6">
    <location>
        <begin position="58"/>
        <end position="68"/>
    </location>
</feature>
<dbReference type="InterPro" id="IPR038491">
    <property type="entry name" value="Velvet_dom_sf"/>
</dbReference>
<gene>
    <name evidence="8" type="ORF">LTR91_015960</name>
</gene>
<dbReference type="PANTHER" id="PTHR33572">
    <property type="entry name" value="SPORE DEVELOPMENT REGULATOR VOSA"/>
    <property type="match status" value="1"/>
</dbReference>
<keyword evidence="9" id="KW-1185">Reference proteome</keyword>
<evidence type="ECO:0000256" key="2">
    <source>
        <dbReference type="ARBA" id="ARBA00022969"/>
    </source>
</evidence>
<proteinExistence type="predicted"/>
<organism evidence="8 9">
    <name type="scientific">Friedmanniomyces endolithicus</name>
    <dbReference type="NCBI Taxonomy" id="329885"/>
    <lineage>
        <taxon>Eukaryota</taxon>
        <taxon>Fungi</taxon>
        <taxon>Dikarya</taxon>
        <taxon>Ascomycota</taxon>
        <taxon>Pezizomycotina</taxon>
        <taxon>Dothideomycetes</taxon>
        <taxon>Dothideomycetidae</taxon>
        <taxon>Mycosphaerellales</taxon>
        <taxon>Teratosphaeriaceae</taxon>
        <taxon>Friedmanniomyces</taxon>
    </lineage>
</organism>
<feature type="compositionally biased region" description="Basic residues" evidence="6">
    <location>
        <begin position="437"/>
        <end position="450"/>
    </location>
</feature>
<feature type="compositionally biased region" description="Gly residues" evidence="6">
    <location>
        <begin position="426"/>
        <end position="436"/>
    </location>
</feature>
<name>A0AAN6K8Y4_9PEZI</name>
<keyword evidence="2" id="KW-0749">Sporulation</keyword>
<evidence type="ECO:0000256" key="6">
    <source>
        <dbReference type="SAM" id="MobiDB-lite"/>
    </source>
</evidence>
<feature type="compositionally biased region" description="Low complexity" evidence="6">
    <location>
        <begin position="150"/>
        <end position="194"/>
    </location>
</feature>
<sequence>MAALGPPQTLPPPSFLGRPEQRHTLGPSLPAIHTLQARQRDGNSFPPIQLPPLQISAPGPPPFRPPPGKTFSIQQLLSNTPAPTRPAPHSAPAHPQAYPQVYSQPHHQAVPGVPAYLPPPPAAPQQHPHTSPRDIRQPHVEPHSAPPRARPSFASAPFPSDRSPTNTSHSPSLYSASPRSSTGPPTAPTPTTTTQPPPFTYDLLIRQQPLAARACGFGEKDRRVIDPPPIIELRVTDASGAPREDRGVMLALHCTLMTEDGTQDDAAVQPAEPNTQPTRRLMGNMVASPYYAKDEHGRAGTFFVFPDLSCRAPGRFRLRLRLIRIQHSAMKVGMQSPTVVGALTDVFAVFTAKDFPGMRASSALLKALRRQGLSVGVKKGSEARKGKGKAGRGQSGGESEEEGSEEESEGEGRRESQSSRSTVAAAGGGAVGGGKAKLGKKVPKKRRRSS</sequence>
<evidence type="ECO:0000259" key="7">
    <source>
        <dbReference type="PROSITE" id="PS51821"/>
    </source>
</evidence>
<reference evidence="8" key="1">
    <citation type="submission" date="2023-06" db="EMBL/GenBank/DDBJ databases">
        <title>Black Yeasts Isolated from many extreme environments.</title>
        <authorList>
            <person name="Coleine C."/>
            <person name="Stajich J.E."/>
            <person name="Selbmann L."/>
        </authorList>
    </citation>
    <scope>NUCLEOTIDE SEQUENCE</scope>
    <source>
        <strain evidence="8">CCFEE 5200</strain>
    </source>
</reference>
<evidence type="ECO:0000256" key="5">
    <source>
        <dbReference type="ARBA" id="ARBA00023242"/>
    </source>
</evidence>
<dbReference type="EMBL" id="JAUJLE010000188">
    <property type="protein sequence ID" value="KAK0970263.1"/>
    <property type="molecule type" value="Genomic_DNA"/>
</dbReference>
<feature type="compositionally biased region" description="Basic and acidic residues" evidence="6">
    <location>
        <begin position="131"/>
        <end position="142"/>
    </location>
</feature>
<feature type="region of interest" description="Disordered" evidence="6">
    <location>
        <begin position="375"/>
        <end position="450"/>
    </location>
</feature>
<dbReference type="GO" id="GO:0030435">
    <property type="term" value="P:sporulation resulting in formation of a cellular spore"/>
    <property type="evidence" value="ECO:0007669"/>
    <property type="project" value="UniProtKB-KW"/>
</dbReference>
<dbReference type="Pfam" id="PF11754">
    <property type="entry name" value="Velvet"/>
    <property type="match status" value="1"/>
</dbReference>
<keyword evidence="5" id="KW-0539">Nucleus</keyword>
<evidence type="ECO:0000256" key="3">
    <source>
        <dbReference type="ARBA" id="ARBA00023015"/>
    </source>
</evidence>
<evidence type="ECO:0000313" key="9">
    <source>
        <dbReference type="Proteomes" id="UP001175353"/>
    </source>
</evidence>
<dbReference type="GO" id="GO:0005634">
    <property type="term" value="C:nucleus"/>
    <property type="evidence" value="ECO:0007669"/>
    <property type="project" value="UniProtKB-SubCell"/>
</dbReference>
<dbReference type="InterPro" id="IPR021740">
    <property type="entry name" value="Velvet"/>
</dbReference>
<dbReference type="AlphaFoldDB" id="A0AAN6K8Y4"/>